<dbReference type="GO" id="GO:0016616">
    <property type="term" value="F:oxidoreductase activity, acting on the CH-OH group of donors, NAD or NADP as acceptor"/>
    <property type="evidence" value="ECO:0007669"/>
    <property type="project" value="UniProtKB-ARBA"/>
</dbReference>
<dbReference type="STRING" id="329046.A0A1Y2CBK2"/>
<evidence type="ECO:0000256" key="6">
    <source>
        <dbReference type="PIRSR" id="PIRSR000097-3"/>
    </source>
</evidence>
<name>A0A1Y2CBK2_9FUNG</name>
<comment type="similarity">
    <text evidence="1">Belongs to the aldo/keto reductase family.</text>
</comment>
<feature type="site" description="Lowers pKa of active site Tyr" evidence="6">
    <location>
        <position position="65"/>
    </location>
</feature>
<dbReference type="PROSITE" id="PS00062">
    <property type="entry name" value="ALDOKETO_REDUCTASE_2"/>
    <property type="match status" value="1"/>
</dbReference>
<dbReference type="PIRSF" id="PIRSF000097">
    <property type="entry name" value="AKR"/>
    <property type="match status" value="1"/>
</dbReference>
<feature type="active site" description="Proton donor" evidence="4">
    <location>
        <position position="40"/>
    </location>
</feature>
<dbReference type="Proteomes" id="UP000193642">
    <property type="component" value="Unassembled WGS sequence"/>
</dbReference>
<dbReference type="PROSITE" id="PS00798">
    <property type="entry name" value="ALDOKETO_REDUCTASE_1"/>
    <property type="match status" value="1"/>
</dbReference>
<protein>
    <submittedName>
        <fullName evidence="8">Aldo/keto reductase</fullName>
    </submittedName>
</protein>
<proteinExistence type="inferred from homology"/>
<organism evidence="8 9">
    <name type="scientific">Rhizoclosmatium globosum</name>
    <dbReference type="NCBI Taxonomy" id="329046"/>
    <lineage>
        <taxon>Eukaryota</taxon>
        <taxon>Fungi</taxon>
        <taxon>Fungi incertae sedis</taxon>
        <taxon>Chytridiomycota</taxon>
        <taxon>Chytridiomycota incertae sedis</taxon>
        <taxon>Chytridiomycetes</taxon>
        <taxon>Chytridiales</taxon>
        <taxon>Chytriomycetaceae</taxon>
        <taxon>Rhizoclosmatium</taxon>
    </lineage>
</organism>
<dbReference type="InterPro" id="IPR036812">
    <property type="entry name" value="NAD(P)_OxRdtase_dom_sf"/>
</dbReference>
<dbReference type="FunFam" id="3.20.20.100:FF:000002">
    <property type="entry name" value="2,5-diketo-D-gluconic acid reductase A"/>
    <property type="match status" value="1"/>
</dbReference>
<sequence length="282" mass="32385">MDLPNVGLGTYRMKSRDELIRTIHEALRIGYRLIDTAQVYGNEDIIGEAIQTSGIGREELFITTKVSPKVLTGELTVYQSVIESLRKLKLNYLDLVLIHWPGTAKRDTKIPNTDNRRSGWRALERLCVEEKVRFIGVSNYTPSHINELLSYCTIHPYVNQFEMHPLYIPWDILEICKKNNIKTQGYSTLGEGVLVDATNSDYTMLDSIAAKYSCSRAQLLLKWSLQNNVGVIPKSRSIRRLQENYNILFFNISTEDMERLNTLTTSGVLTPKKFCWDPYIVE</sequence>
<dbReference type="InterPro" id="IPR020471">
    <property type="entry name" value="AKR"/>
</dbReference>
<dbReference type="OrthoDB" id="416253at2759"/>
<dbReference type="SUPFAM" id="SSF51430">
    <property type="entry name" value="NAD(P)-linked oxidoreductase"/>
    <property type="match status" value="1"/>
</dbReference>
<dbReference type="PANTHER" id="PTHR43827:SF3">
    <property type="entry name" value="NADP-DEPENDENT OXIDOREDUCTASE DOMAIN-CONTAINING PROTEIN"/>
    <property type="match status" value="1"/>
</dbReference>
<dbReference type="PANTHER" id="PTHR43827">
    <property type="entry name" value="2,5-DIKETO-D-GLUCONIC ACID REDUCTASE"/>
    <property type="match status" value="1"/>
</dbReference>
<dbReference type="EMBL" id="MCGO01000022">
    <property type="protein sequence ID" value="ORY44420.1"/>
    <property type="molecule type" value="Genomic_DNA"/>
</dbReference>
<keyword evidence="3" id="KW-0560">Oxidoreductase</keyword>
<feature type="binding site" evidence="5">
    <location>
        <position position="99"/>
    </location>
    <ligand>
        <name>substrate</name>
    </ligand>
</feature>
<evidence type="ECO:0000256" key="2">
    <source>
        <dbReference type="ARBA" id="ARBA00022857"/>
    </source>
</evidence>
<keyword evidence="9" id="KW-1185">Reference proteome</keyword>
<dbReference type="PROSITE" id="PS00063">
    <property type="entry name" value="ALDOKETO_REDUCTASE_3"/>
    <property type="match status" value="1"/>
</dbReference>
<evidence type="ECO:0000256" key="4">
    <source>
        <dbReference type="PIRSR" id="PIRSR000097-1"/>
    </source>
</evidence>
<gene>
    <name evidence="8" type="ORF">BCR33DRAFT_716953</name>
</gene>
<feature type="domain" description="NADP-dependent oxidoreductase" evidence="7">
    <location>
        <begin position="6"/>
        <end position="262"/>
    </location>
</feature>
<evidence type="ECO:0000259" key="7">
    <source>
        <dbReference type="Pfam" id="PF00248"/>
    </source>
</evidence>
<dbReference type="AlphaFoldDB" id="A0A1Y2CBK2"/>
<dbReference type="InterPro" id="IPR018170">
    <property type="entry name" value="Aldo/ket_reductase_CS"/>
</dbReference>
<evidence type="ECO:0000256" key="1">
    <source>
        <dbReference type="ARBA" id="ARBA00007905"/>
    </source>
</evidence>
<evidence type="ECO:0000313" key="8">
    <source>
        <dbReference type="EMBL" id="ORY44420.1"/>
    </source>
</evidence>
<dbReference type="PRINTS" id="PR00069">
    <property type="entry name" value="ALDKETRDTASE"/>
</dbReference>
<accession>A0A1Y2CBK2</accession>
<evidence type="ECO:0000313" key="9">
    <source>
        <dbReference type="Proteomes" id="UP000193642"/>
    </source>
</evidence>
<evidence type="ECO:0000256" key="3">
    <source>
        <dbReference type="ARBA" id="ARBA00023002"/>
    </source>
</evidence>
<reference evidence="8 9" key="1">
    <citation type="submission" date="2016-07" db="EMBL/GenBank/DDBJ databases">
        <title>Pervasive Adenine N6-methylation of Active Genes in Fungi.</title>
        <authorList>
            <consortium name="DOE Joint Genome Institute"/>
            <person name="Mondo S.J."/>
            <person name="Dannebaum R.O."/>
            <person name="Kuo R.C."/>
            <person name="Labutti K."/>
            <person name="Haridas S."/>
            <person name="Kuo A."/>
            <person name="Salamov A."/>
            <person name="Ahrendt S.R."/>
            <person name="Lipzen A."/>
            <person name="Sullivan W."/>
            <person name="Andreopoulos W.B."/>
            <person name="Clum A."/>
            <person name="Lindquist E."/>
            <person name="Daum C."/>
            <person name="Ramamoorthy G.K."/>
            <person name="Gryganskyi A."/>
            <person name="Culley D."/>
            <person name="Magnuson J.K."/>
            <person name="James T.Y."/>
            <person name="O'Malley M.A."/>
            <person name="Stajich J.E."/>
            <person name="Spatafora J.W."/>
            <person name="Visel A."/>
            <person name="Grigoriev I.V."/>
        </authorList>
    </citation>
    <scope>NUCLEOTIDE SEQUENCE [LARGE SCALE GENOMIC DNA]</scope>
    <source>
        <strain evidence="8 9">JEL800</strain>
    </source>
</reference>
<comment type="caution">
    <text evidence="8">The sequence shown here is derived from an EMBL/GenBank/DDBJ whole genome shotgun (WGS) entry which is preliminary data.</text>
</comment>
<dbReference type="Gene3D" id="3.20.20.100">
    <property type="entry name" value="NADP-dependent oxidoreductase domain"/>
    <property type="match status" value="1"/>
</dbReference>
<keyword evidence="2" id="KW-0521">NADP</keyword>
<dbReference type="Pfam" id="PF00248">
    <property type="entry name" value="Aldo_ket_red"/>
    <property type="match status" value="1"/>
</dbReference>
<dbReference type="InterPro" id="IPR023210">
    <property type="entry name" value="NADP_OxRdtase_dom"/>
</dbReference>
<evidence type="ECO:0000256" key="5">
    <source>
        <dbReference type="PIRSR" id="PIRSR000097-2"/>
    </source>
</evidence>